<proteinExistence type="predicted"/>
<evidence type="ECO:0000256" key="2">
    <source>
        <dbReference type="SAM" id="SignalP"/>
    </source>
</evidence>
<feature type="signal peptide" evidence="2">
    <location>
        <begin position="1"/>
        <end position="28"/>
    </location>
</feature>
<dbReference type="EMBL" id="CP019236">
    <property type="protein sequence ID" value="APW39610.1"/>
    <property type="molecule type" value="Genomic_DNA"/>
</dbReference>
<dbReference type="Pfam" id="PF00497">
    <property type="entry name" value="SBP_bac_3"/>
    <property type="match status" value="1"/>
</dbReference>
<keyword evidence="5" id="KW-1185">Reference proteome</keyword>
<dbReference type="OrthoDB" id="9768183at2"/>
<keyword evidence="1 2" id="KW-0732">Signal</keyword>
<gene>
    <name evidence="4" type="ORF">RD110_22355</name>
</gene>
<sequence>MKFEFNRAAALLAGYLLCLVLAPSSASADTLDEVKARGKMVVAVDPTFPPFEFTDSTGKIVGYTPAIMDAVGKKLGVAIEYQKIAFNGIIPGLLAKSFDVESSSLNVTAERAKRVRFTVPFAKSANGVMTRADDSRVPTPATIESLAGLTAVVKAATAPEKQLKEFNTVLVGKGLQPITILSLDTVEQTISALLAKRGDFVFDDITVLGGAMQQNAGKLRAAGELGASQWMAWATRPDDIRLNAAISNVILGLQKSGELAALQKTHLGVVMVVPETDFVPKP</sequence>
<reference evidence="4 5" key="1">
    <citation type="submission" date="2017-01" db="EMBL/GenBank/DDBJ databases">
        <authorList>
            <person name="Mah S.A."/>
            <person name="Swanson W.J."/>
            <person name="Moy G.W."/>
            <person name="Vacquier V.D."/>
        </authorList>
    </citation>
    <scope>NUCLEOTIDE SEQUENCE [LARGE SCALE GENOMIC DNA]</scope>
    <source>
        <strain evidence="4 5">DCY110</strain>
    </source>
</reference>
<dbReference type="SUPFAM" id="SSF53850">
    <property type="entry name" value="Periplasmic binding protein-like II"/>
    <property type="match status" value="1"/>
</dbReference>
<evidence type="ECO:0000259" key="3">
    <source>
        <dbReference type="SMART" id="SM00062"/>
    </source>
</evidence>
<protein>
    <submittedName>
        <fullName evidence="4">ABC transporter substrate-binding protein</fullName>
    </submittedName>
</protein>
<dbReference type="Proteomes" id="UP000186609">
    <property type="component" value="Chromosome"/>
</dbReference>
<name>A0A1P8K0S4_9BURK</name>
<accession>A0A1P8K0S4</accession>
<dbReference type="STRING" id="1842727.RD110_22355"/>
<dbReference type="AlphaFoldDB" id="A0A1P8K0S4"/>
<dbReference type="SMART" id="SM00062">
    <property type="entry name" value="PBPb"/>
    <property type="match status" value="1"/>
</dbReference>
<dbReference type="KEGG" id="rhy:RD110_22355"/>
<feature type="domain" description="Solute-binding protein family 3/N-terminal" evidence="3">
    <location>
        <begin position="39"/>
        <end position="270"/>
    </location>
</feature>
<evidence type="ECO:0000313" key="5">
    <source>
        <dbReference type="Proteomes" id="UP000186609"/>
    </source>
</evidence>
<dbReference type="PANTHER" id="PTHR35936:SF17">
    <property type="entry name" value="ARGININE-BINDING EXTRACELLULAR PROTEIN ARTP"/>
    <property type="match status" value="1"/>
</dbReference>
<organism evidence="4 5">
    <name type="scientific">Rhodoferax koreensis</name>
    <dbReference type="NCBI Taxonomy" id="1842727"/>
    <lineage>
        <taxon>Bacteria</taxon>
        <taxon>Pseudomonadati</taxon>
        <taxon>Pseudomonadota</taxon>
        <taxon>Betaproteobacteria</taxon>
        <taxon>Burkholderiales</taxon>
        <taxon>Comamonadaceae</taxon>
        <taxon>Rhodoferax</taxon>
    </lineage>
</organism>
<evidence type="ECO:0000256" key="1">
    <source>
        <dbReference type="ARBA" id="ARBA00022729"/>
    </source>
</evidence>
<dbReference type="RefSeq" id="WP_076202101.1">
    <property type="nucleotide sequence ID" value="NZ_CP019236.1"/>
</dbReference>
<dbReference type="PANTHER" id="PTHR35936">
    <property type="entry name" value="MEMBRANE-BOUND LYTIC MUREIN TRANSGLYCOSYLASE F"/>
    <property type="match status" value="1"/>
</dbReference>
<dbReference type="InterPro" id="IPR001638">
    <property type="entry name" value="Solute-binding_3/MltF_N"/>
</dbReference>
<feature type="chain" id="PRO_5012320411" evidence="2">
    <location>
        <begin position="29"/>
        <end position="282"/>
    </location>
</feature>
<evidence type="ECO:0000313" key="4">
    <source>
        <dbReference type="EMBL" id="APW39610.1"/>
    </source>
</evidence>
<dbReference type="Gene3D" id="3.40.190.10">
    <property type="entry name" value="Periplasmic binding protein-like II"/>
    <property type="match status" value="2"/>
</dbReference>